<accession>A0A975MM74</accession>
<protein>
    <submittedName>
        <fullName evidence="2">Uncharacterized protein</fullName>
    </submittedName>
</protein>
<reference evidence="2" key="1">
    <citation type="submission" date="2021-04" db="EMBL/GenBank/DDBJ databases">
        <title>Draft genome sequence data of methanotrophic Methylovulum sp. strain S1L and Methylomonas sp. strain S2AM isolated from boreal lake water columns.</title>
        <authorList>
            <person name="Rissanen A.J."/>
            <person name="Mangayil R."/>
            <person name="Svenning M.M."/>
            <person name="Khanongnuch R."/>
        </authorList>
    </citation>
    <scope>NUCLEOTIDE SEQUENCE</scope>
    <source>
        <strain evidence="2">S2AM</strain>
    </source>
</reference>
<dbReference type="RefSeq" id="WP_215580493.1">
    <property type="nucleotide sequence ID" value="NZ_CP073754.1"/>
</dbReference>
<dbReference type="InterPro" id="IPR011047">
    <property type="entry name" value="Quinoprotein_ADH-like_sf"/>
</dbReference>
<keyword evidence="1" id="KW-0732">Signal</keyword>
<feature type="signal peptide" evidence="1">
    <location>
        <begin position="1"/>
        <end position="24"/>
    </location>
</feature>
<dbReference type="Gene3D" id="2.130.10.10">
    <property type="entry name" value="YVTN repeat-like/Quinoprotein amine dehydrogenase"/>
    <property type="match status" value="1"/>
</dbReference>
<dbReference type="Proteomes" id="UP000676649">
    <property type="component" value="Chromosome"/>
</dbReference>
<dbReference type="KEGG" id="mpad:KEF85_11045"/>
<dbReference type="InterPro" id="IPR015943">
    <property type="entry name" value="WD40/YVTN_repeat-like_dom_sf"/>
</dbReference>
<dbReference type="AlphaFoldDB" id="A0A975MM74"/>
<keyword evidence="3" id="KW-1185">Reference proteome</keyword>
<evidence type="ECO:0000313" key="2">
    <source>
        <dbReference type="EMBL" id="QWF69896.1"/>
    </source>
</evidence>
<feature type="chain" id="PRO_5037883181" evidence="1">
    <location>
        <begin position="25"/>
        <end position="657"/>
    </location>
</feature>
<sequence>MTNSRLILNVLFALYALINFTVQAATQSLVFTIGGSITGLTAATKITLLNNSSSSISSGNGNFVFHAGLANSATYNVTIKSQPANQNCWIQNGSGQITGANVSDILVNCVPITPASKKIHQTTYHQDVLRTGWNQHELVLTPSRVKANFNLLHTVLLDEQIDAQPLLVSNQLIAADKKNHDIVYVVSENNSVYAIDANTGAVLISQLQLGSSATNLSPVLGPPVSEEVLPENCVNNSEQVGINSTPVIDHTSETLYVITYHYQNNAANYYLHALDLKTLQEKLPAQLVSGKAKLTGGNSISFNANVQRQRAALLHVNGNIYAGFASFCDEANDQSRGWLLGWNAKTLKPLPVSLLTNALTSKSSQCSFYFPCYLSSIWMSGFGPAADAQGNVYFITGNSDLNSYAPPTNLQESVVKVSANLTKIKGWFTPQNQATLDADDLDFGSGGVMLLPDQKGSHPRLAVAAGKDGNMFLLNRDALGGKSNTAYSSNLGAANSIGECWCGPSYFVGHDGISRIVSSGGTAPEVWELQTASKGKPVLTLQNTTFANVQSPNSTHDGGFFTMVSSNGTTKDSHIIWAVGRPGLDDPSQQLLVTLSAFDALNGNTLVNQLPAGYWPSTNANPNIVPLIANGHVFVASYRQLAIFGLGQPTNAQILTP</sequence>
<proteinExistence type="predicted"/>
<name>A0A975MM74_9GAMM</name>
<organism evidence="2 3">
    <name type="scientific">Methylomonas paludis</name>
    <dbReference type="NCBI Taxonomy" id="1173101"/>
    <lineage>
        <taxon>Bacteria</taxon>
        <taxon>Pseudomonadati</taxon>
        <taxon>Pseudomonadota</taxon>
        <taxon>Gammaproteobacteria</taxon>
        <taxon>Methylococcales</taxon>
        <taxon>Methylococcaceae</taxon>
        <taxon>Methylomonas</taxon>
    </lineage>
</organism>
<evidence type="ECO:0000313" key="3">
    <source>
        <dbReference type="Proteomes" id="UP000676649"/>
    </source>
</evidence>
<gene>
    <name evidence="2" type="ORF">KEF85_11045</name>
</gene>
<dbReference type="SUPFAM" id="SSF50998">
    <property type="entry name" value="Quinoprotein alcohol dehydrogenase-like"/>
    <property type="match status" value="1"/>
</dbReference>
<dbReference type="EMBL" id="CP073754">
    <property type="protein sequence ID" value="QWF69896.1"/>
    <property type="molecule type" value="Genomic_DNA"/>
</dbReference>
<evidence type="ECO:0000256" key="1">
    <source>
        <dbReference type="SAM" id="SignalP"/>
    </source>
</evidence>